<keyword evidence="1 3" id="KW-0378">Hydrolase</keyword>
<evidence type="ECO:0000313" key="5">
    <source>
        <dbReference type="Proteomes" id="UP000326331"/>
    </source>
</evidence>
<evidence type="ECO:0000256" key="3">
    <source>
        <dbReference type="HAMAP-Rule" id="MF_01954"/>
    </source>
</evidence>
<keyword evidence="5" id="KW-1185">Reference proteome</keyword>
<dbReference type="Pfam" id="PF00699">
    <property type="entry name" value="Urease_beta"/>
    <property type="match status" value="1"/>
</dbReference>
<dbReference type="RefSeq" id="WP_158067764.1">
    <property type="nucleotide sequence ID" value="NZ_CP042829.1"/>
</dbReference>
<reference evidence="4 5" key="2">
    <citation type="submission" date="2019-10" db="EMBL/GenBank/DDBJ databases">
        <title>Thermopilla bonchosmolovskayae gen. nov., sp. nov., a moderately thermophilic Chloroflexi bacterium from a Chukotka hot spring (Arctic, Russia), representing a novel classis Thermopillaia, which include previously uncultivated lineage OLB14.</title>
        <authorList>
            <person name="Kochetkova T.V."/>
            <person name="Zayulina K.S."/>
            <person name="Zhigarkov V.S."/>
            <person name="Minaev N.V."/>
            <person name="Novikov A."/>
            <person name="Toshchakov S.V."/>
            <person name="Elcheninov A.G."/>
            <person name="Kublanov I.V."/>
        </authorList>
    </citation>
    <scope>NUCLEOTIDE SEQUENCE [LARGE SCALE GENOMIC DNA]</scope>
    <source>
        <strain evidence="4 5">3753O</strain>
    </source>
</reference>
<dbReference type="HAMAP" id="MF_01954">
    <property type="entry name" value="Urease_beta"/>
    <property type="match status" value="1"/>
</dbReference>
<reference evidence="4 5" key="1">
    <citation type="submission" date="2019-08" db="EMBL/GenBank/DDBJ databases">
        <authorList>
            <person name="Toschakov S.V."/>
        </authorList>
    </citation>
    <scope>NUCLEOTIDE SEQUENCE [LARGE SCALE GENOMIC DNA]</scope>
    <source>
        <strain evidence="4 5">3753O</strain>
    </source>
</reference>
<dbReference type="SUPFAM" id="SSF51278">
    <property type="entry name" value="Urease, beta-subunit"/>
    <property type="match status" value="1"/>
</dbReference>
<dbReference type="EC" id="3.5.1.5" evidence="3"/>
<accession>A0ABX6C3G1</accession>
<evidence type="ECO:0000256" key="1">
    <source>
        <dbReference type="ARBA" id="ARBA00022801"/>
    </source>
</evidence>
<comment type="subunit">
    <text evidence="3">Heterotrimer of UreA (gamma), UreB (beta) and UreC (alpha) subunits. Three heterotrimers associate to form the active enzyme.</text>
</comment>
<dbReference type="InterPro" id="IPR036461">
    <property type="entry name" value="Urease_betasu_sf"/>
</dbReference>
<evidence type="ECO:0000313" key="4">
    <source>
        <dbReference type="EMBL" id="QFG03815.1"/>
    </source>
</evidence>
<comment type="catalytic activity">
    <reaction evidence="2 3">
        <text>urea + 2 H2O + H(+) = hydrogencarbonate + 2 NH4(+)</text>
        <dbReference type="Rhea" id="RHEA:20557"/>
        <dbReference type="ChEBI" id="CHEBI:15377"/>
        <dbReference type="ChEBI" id="CHEBI:15378"/>
        <dbReference type="ChEBI" id="CHEBI:16199"/>
        <dbReference type="ChEBI" id="CHEBI:17544"/>
        <dbReference type="ChEBI" id="CHEBI:28938"/>
        <dbReference type="EC" id="3.5.1.5"/>
    </reaction>
</comment>
<sequence>MSSTGQHTDAVPGAIRFSEGEIVINAGRDVVELEVTNTGDRAVQVGSHFHFFEVNAALRFDRARAFGRRLDIPAGTAVRFEAGQTHTVRLIPFGGARRILGFNGLAADRSLDEALAAARERGFIP</sequence>
<dbReference type="PANTHER" id="PTHR33569">
    <property type="entry name" value="UREASE"/>
    <property type="match status" value="1"/>
</dbReference>
<name>A0ABX6C3G1_9CHLR</name>
<evidence type="ECO:0000256" key="2">
    <source>
        <dbReference type="ARBA" id="ARBA00047778"/>
    </source>
</evidence>
<proteinExistence type="inferred from homology"/>
<dbReference type="NCBIfam" id="NF009682">
    <property type="entry name" value="PRK13203.1"/>
    <property type="match status" value="1"/>
</dbReference>
<comment type="subcellular location">
    <subcellularLocation>
        <location evidence="3">Cytoplasm</location>
    </subcellularLocation>
</comment>
<dbReference type="Proteomes" id="UP000326331">
    <property type="component" value="Chromosome"/>
</dbReference>
<keyword evidence="3" id="KW-0963">Cytoplasm</keyword>
<dbReference type="CDD" id="cd00407">
    <property type="entry name" value="Urease_beta"/>
    <property type="match status" value="1"/>
</dbReference>
<dbReference type="Gene3D" id="2.10.150.10">
    <property type="entry name" value="Urease, beta subunit"/>
    <property type="match status" value="1"/>
</dbReference>
<gene>
    <name evidence="3 4" type="primary">ureB</name>
    <name evidence="4" type="ORF">Tbon_11090</name>
</gene>
<dbReference type="EMBL" id="CP042829">
    <property type="protein sequence ID" value="QFG03815.1"/>
    <property type="molecule type" value="Genomic_DNA"/>
</dbReference>
<organism evidence="4 5">
    <name type="scientific">Tepidiforma bonchosmolovskayae</name>
    <dbReference type="NCBI Taxonomy" id="2601677"/>
    <lineage>
        <taxon>Bacteria</taxon>
        <taxon>Bacillati</taxon>
        <taxon>Chloroflexota</taxon>
        <taxon>Tepidiformia</taxon>
        <taxon>Tepidiformales</taxon>
        <taxon>Tepidiformaceae</taxon>
        <taxon>Tepidiforma</taxon>
    </lineage>
</organism>
<dbReference type="GO" id="GO:0009039">
    <property type="term" value="F:urease activity"/>
    <property type="evidence" value="ECO:0007669"/>
    <property type="project" value="UniProtKB-EC"/>
</dbReference>
<dbReference type="InterPro" id="IPR002019">
    <property type="entry name" value="Urease_beta-like"/>
</dbReference>
<dbReference type="PANTHER" id="PTHR33569:SF1">
    <property type="entry name" value="UREASE"/>
    <property type="match status" value="1"/>
</dbReference>
<comment type="pathway">
    <text evidence="3">Nitrogen metabolism; urea degradation; CO(2) and NH(3) from urea (urease route): step 1/1.</text>
</comment>
<dbReference type="InterPro" id="IPR050069">
    <property type="entry name" value="Urease_subunit"/>
</dbReference>
<comment type="similarity">
    <text evidence="3">Belongs to the urease beta subunit family.</text>
</comment>
<dbReference type="NCBIfam" id="TIGR00192">
    <property type="entry name" value="urease_beta"/>
    <property type="match status" value="1"/>
</dbReference>
<protein>
    <recommendedName>
        <fullName evidence="3">Urease subunit beta</fullName>
        <ecNumber evidence="3">3.5.1.5</ecNumber>
    </recommendedName>
    <alternativeName>
        <fullName evidence="3">Urea amidohydrolase subunit beta</fullName>
    </alternativeName>
</protein>